<evidence type="ECO:0000256" key="1">
    <source>
        <dbReference type="SAM" id="MobiDB-lite"/>
    </source>
</evidence>
<keyword evidence="2" id="KW-0812">Transmembrane</keyword>
<feature type="transmembrane region" description="Helical" evidence="2">
    <location>
        <begin position="366"/>
        <end position="385"/>
    </location>
</feature>
<feature type="transmembrane region" description="Helical" evidence="2">
    <location>
        <begin position="161"/>
        <end position="179"/>
    </location>
</feature>
<name>A0A023X444_RUBRA</name>
<feature type="transmembrane region" description="Helical" evidence="2">
    <location>
        <begin position="76"/>
        <end position="95"/>
    </location>
</feature>
<reference evidence="4" key="2">
    <citation type="submission" date="2023-11" db="EMBL/GenBank/DDBJ databases">
        <title>MicrobeMod: A computational toolkit for identifying prokaryotic methylation and restriction-modification with nanopore sequencing.</title>
        <authorList>
            <person name="Crits-Christoph A."/>
            <person name="Kang S.C."/>
            <person name="Lee H."/>
            <person name="Ostrov N."/>
        </authorList>
    </citation>
    <scope>NUCLEOTIDE SEQUENCE</scope>
    <source>
        <strain evidence="4">ATCC 51242</strain>
    </source>
</reference>
<reference evidence="3 5" key="1">
    <citation type="submission" date="2014-03" db="EMBL/GenBank/DDBJ databases">
        <title>Complete genome sequence of the Radio-Resistant Rubrobacter radiotolerans RSPS-4.</title>
        <authorList>
            <person name="Egas C.C."/>
            <person name="Barroso C.C."/>
            <person name="Froufe H.J.C."/>
            <person name="Pacheco J.J."/>
            <person name="Albuquerque L.L."/>
            <person name="da Costa M.M.S."/>
        </authorList>
    </citation>
    <scope>NUCLEOTIDE SEQUENCE [LARGE SCALE GENOMIC DNA]</scope>
    <source>
        <strain evidence="3 5">RSPS-4</strain>
    </source>
</reference>
<feature type="region of interest" description="Disordered" evidence="1">
    <location>
        <begin position="527"/>
        <end position="546"/>
    </location>
</feature>
<keyword evidence="5" id="KW-1185">Reference proteome</keyword>
<dbReference type="Proteomes" id="UP001281130">
    <property type="component" value="Unassembled WGS sequence"/>
</dbReference>
<dbReference type="EMBL" id="CP007514">
    <property type="protein sequence ID" value="AHY46971.1"/>
    <property type="molecule type" value="Genomic_DNA"/>
</dbReference>
<evidence type="ECO:0000313" key="4">
    <source>
        <dbReference type="EMBL" id="MDX5894377.1"/>
    </source>
</evidence>
<protein>
    <recommendedName>
        <fullName evidence="6">Dolichyl-phosphate-mannose-protein mannosyltransferase</fullName>
    </recommendedName>
</protein>
<dbReference type="PATRIC" id="fig|42256.3.peg.1710"/>
<proteinExistence type="predicted"/>
<dbReference type="OrthoDB" id="3946755at2"/>
<feature type="transmembrane region" description="Helical" evidence="2">
    <location>
        <begin position="133"/>
        <end position="154"/>
    </location>
</feature>
<keyword evidence="2" id="KW-1133">Transmembrane helix</keyword>
<dbReference type="RefSeq" id="WP_038681964.1">
    <property type="nucleotide sequence ID" value="NZ_CP007514.1"/>
</dbReference>
<dbReference type="AlphaFoldDB" id="A0A023X444"/>
<evidence type="ECO:0000256" key="2">
    <source>
        <dbReference type="SAM" id="Phobius"/>
    </source>
</evidence>
<feature type="transmembrane region" description="Helical" evidence="2">
    <location>
        <begin position="279"/>
        <end position="297"/>
    </location>
</feature>
<dbReference type="KEGG" id="rrd:RradSPS_1688"/>
<feature type="transmembrane region" description="Helical" evidence="2">
    <location>
        <begin position="102"/>
        <end position="121"/>
    </location>
</feature>
<dbReference type="Proteomes" id="UP000025229">
    <property type="component" value="Chromosome"/>
</dbReference>
<dbReference type="EMBL" id="JAWXXX010000001">
    <property type="protein sequence ID" value="MDX5894377.1"/>
    <property type="molecule type" value="Genomic_DNA"/>
</dbReference>
<organism evidence="3 5">
    <name type="scientific">Rubrobacter radiotolerans</name>
    <name type="common">Arthrobacter radiotolerans</name>
    <dbReference type="NCBI Taxonomy" id="42256"/>
    <lineage>
        <taxon>Bacteria</taxon>
        <taxon>Bacillati</taxon>
        <taxon>Actinomycetota</taxon>
        <taxon>Rubrobacteria</taxon>
        <taxon>Rubrobacterales</taxon>
        <taxon>Rubrobacteraceae</taxon>
        <taxon>Rubrobacter</taxon>
    </lineage>
</organism>
<accession>A0A023X444</accession>
<feature type="transmembrane region" description="Helical" evidence="2">
    <location>
        <begin position="21"/>
        <end position="37"/>
    </location>
</feature>
<evidence type="ECO:0000313" key="5">
    <source>
        <dbReference type="Proteomes" id="UP000025229"/>
    </source>
</evidence>
<dbReference type="HOGENOM" id="CLU_473049_0_0_11"/>
<dbReference type="STRING" id="42256.RradSPS_1688"/>
<feature type="transmembrane region" description="Helical" evidence="2">
    <location>
        <begin position="199"/>
        <end position="216"/>
    </location>
</feature>
<feature type="transmembrane region" description="Helical" evidence="2">
    <location>
        <begin position="302"/>
        <end position="322"/>
    </location>
</feature>
<gene>
    <name evidence="3" type="ORF">RradSPS_1688</name>
    <name evidence="4" type="ORF">SIL72_10100</name>
</gene>
<evidence type="ECO:0008006" key="6">
    <source>
        <dbReference type="Google" id="ProtNLM"/>
    </source>
</evidence>
<evidence type="ECO:0000313" key="3">
    <source>
        <dbReference type="EMBL" id="AHY46971.1"/>
    </source>
</evidence>
<sequence length="546" mass="59341">MQESDKKKKSALRARGLDLPFVAVCALGIAEVVAFYLRRAGSLAAVNEDAYISFRYARNLLRGDGLVFNPGERVEGMTNLLWTLLLAGGSWVSGVSLPQLSLAFGTACGVLVVGVSFWWCYTEVRPVVPGRAGAALVALAAPAVLVAIPGFAFYSVSGLEVAFFALLLTGGLFAVLRGRTPYAVAFGSVLLGLATVTRPEGALVLAFAALGAAFAGRDASLRGRFARLVAAGLPGGLVVLGFTLFRVLYYGSVLPNTAYAKAGGMEVIERWGIPYVMEAARGNLFAVAWLLILAGALVDRGFLFRSLAVVAITPVWAAYLVYAGGDYMPFHRLIVPLLPPLFVLGVAGFVRVALYALPQSSGRALALRPVAASVLALALMLPFLLQYPDQVERERASRINNERENERRAAMAEWFRQNDPNALVARNGVGVFGFYTETRIVDMLGLNDRHIARHGEKHPRYLPGHQASDADYVLSRKPEYIMVTNTEPRFRFAGDRDLVNSEELHRDYELIEVEISSGHTTKMFRRQQESLPDADAPEGEESARIE</sequence>
<keyword evidence="2" id="KW-0472">Membrane</keyword>
<feature type="transmembrane region" description="Helical" evidence="2">
    <location>
        <begin position="228"/>
        <end position="249"/>
    </location>
</feature>
<feature type="transmembrane region" description="Helical" evidence="2">
    <location>
        <begin position="334"/>
        <end position="354"/>
    </location>
</feature>
<dbReference type="eggNOG" id="COG1807">
    <property type="taxonomic scope" value="Bacteria"/>
</dbReference>